<dbReference type="EMBL" id="JBFXLU010000096">
    <property type="protein sequence ID" value="KAL2842777.1"/>
    <property type="molecule type" value="Genomic_DNA"/>
</dbReference>
<sequence>MGRRSCRNSGANCNWGISWLPERYHREYLRTLDSQFLCGQVQFLSLSTPSKWAEVESPVECCCSPLAGTVEKAQRRGEGERHTSWKEWKEGKMEAKQRSSGGAGEEKLRSRTQTHQARELDSWEQAIEEKKRSQGSIVHSAREAETKNYSMRGAHGLISGLESRQSESDELHQTSFYDCLIDNVISALFVAALLLLVLQSISRGTLVNSQPPLLRSAPEPEMNHYDPWLQQHQT</sequence>
<accession>A0ABR4JSJ9</accession>
<evidence type="ECO:0000313" key="3">
    <source>
        <dbReference type="Proteomes" id="UP001610446"/>
    </source>
</evidence>
<evidence type="ECO:0000256" key="1">
    <source>
        <dbReference type="SAM" id="MobiDB-lite"/>
    </source>
</evidence>
<name>A0ABR4JSJ9_9EURO</name>
<comment type="caution">
    <text evidence="2">The sequence shown here is derived from an EMBL/GenBank/DDBJ whole genome shotgun (WGS) entry which is preliminary data.</text>
</comment>
<feature type="compositionally biased region" description="Basic and acidic residues" evidence="1">
    <location>
        <begin position="72"/>
        <end position="97"/>
    </location>
</feature>
<reference evidence="2 3" key="1">
    <citation type="submission" date="2024-07" db="EMBL/GenBank/DDBJ databases">
        <title>Section-level genome sequencing and comparative genomics of Aspergillus sections Usti and Cavernicolus.</title>
        <authorList>
            <consortium name="Lawrence Berkeley National Laboratory"/>
            <person name="Nybo J.L."/>
            <person name="Vesth T.C."/>
            <person name="Theobald S."/>
            <person name="Frisvad J.C."/>
            <person name="Larsen T.O."/>
            <person name="Kjaerboelling I."/>
            <person name="Rothschild-Mancinelli K."/>
            <person name="Lyhne E.K."/>
            <person name="Kogle M.E."/>
            <person name="Barry K."/>
            <person name="Clum A."/>
            <person name="Na H."/>
            <person name="Ledsgaard L."/>
            <person name="Lin J."/>
            <person name="Lipzen A."/>
            <person name="Kuo A."/>
            <person name="Riley R."/>
            <person name="Mondo S."/>
            <person name="Labutti K."/>
            <person name="Haridas S."/>
            <person name="Pangalinan J."/>
            <person name="Salamov A.A."/>
            <person name="Simmons B.A."/>
            <person name="Magnuson J.K."/>
            <person name="Chen J."/>
            <person name="Drula E."/>
            <person name="Henrissat B."/>
            <person name="Wiebenga A."/>
            <person name="Lubbers R.J."/>
            <person name="Gomes A.C."/>
            <person name="Makela M.R."/>
            <person name="Stajich J."/>
            <person name="Grigoriev I.V."/>
            <person name="Mortensen U.H."/>
            <person name="De Vries R.P."/>
            <person name="Baker S.E."/>
            <person name="Andersen M.R."/>
        </authorList>
    </citation>
    <scope>NUCLEOTIDE SEQUENCE [LARGE SCALE GENOMIC DNA]</scope>
    <source>
        <strain evidence="2 3">CBS 123904</strain>
    </source>
</reference>
<keyword evidence="3" id="KW-1185">Reference proteome</keyword>
<feature type="region of interest" description="Disordered" evidence="1">
    <location>
        <begin position="72"/>
        <end position="121"/>
    </location>
</feature>
<gene>
    <name evidence="2" type="ORF">BJY01DRAFT_200147</name>
</gene>
<evidence type="ECO:0000313" key="2">
    <source>
        <dbReference type="EMBL" id="KAL2842777.1"/>
    </source>
</evidence>
<dbReference type="Proteomes" id="UP001610446">
    <property type="component" value="Unassembled WGS sequence"/>
</dbReference>
<proteinExistence type="predicted"/>
<protein>
    <submittedName>
        <fullName evidence="2">Uncharacterized protein</fullName>
    </submittedName>
</protein>
<organism evidence="2 3">
    <name type="scientific">Aspergillus pseudoustus</name>
    <dbReference type="NCBI Taxonomy" id="1810923"/>
    <lineage>
        <taxon>Eukaryota</taxon>
        <taxon>Fungi</taxon>
        <taxon>Dikarya</taxon>
        <taxon>Ascomycota</taxon>
        <taxon>Pezizomycotina</taxon>
        <taxon>Eurotiomycetes</taxon>
        <taxon>Eurotiomycetidae</taxon>
        <taxon>Eurotiales</taxon>
        <taxon>Aspergillaceae</taxon>
        <taxon>Aspergillus</taxon>
        <taxon>Aspergillus subgen. Nidulantes</taxon>
    </lineage>
</organism>